<dbReference type="PANTHER" id="PTHR43072:SF60">
    <property type="entry name" value="L-2,4-DIAMINOBUTYRIC ACID ACETYLTRANSFERASE"/>
    <property type="match status" value="1"/>
</dbReference>
<evidence type="ECO:0000313" key="2">
    <source>
        <dbReference type="EMBL" id="KZE48030.1"/>
    </source>
</evidence>
<dbReference type="Gene3D" id="3.40.630.30">
    <property type="match status" value="1"/>
</dbReference>
<evidence type="ECO:0000259" key="1">
    <source>
        <dbReference type="PROSITE" id="PS51186"/>
    </source>
</evidence>
<dbReference type="SUPFAM" id="SSF55729">
    <property type="entry name" value="Acyl-CoA N-acyltransferases (Nat)"/>
    <property type="match status" value="1"/>
</dbReference>
<dbReference type="RefSeq" id="WP_048013248.1">
    <property type="nucleotide sequence ID" value="NZ_JBLGCT010000002.1"/>
</dbReference>
<proteinExistence type="predicted"/>
<dbReference type="InterPro" id="IPR000182">
    <property type="entry name" value="GNAT_dom"/>
</dbReference>
<gene>
    <name evidence="2" type="ORF">AV649_20085</name>
</gene>
<dbReference type="PATRIC" id="fig|189381.10.peg.98"/>
<evidence type="ECO:0000313" key="3">
    <source>
        <dbReference type="Proteomes" id="UP000076510"/>
    </source>
</evidence>
<dbReference type="CDD" id="cd04301">
    <property type="entry name" value="NAT_SF"/>
    <property type="match status" value="1"/>
</dbReference>
<reference evidence="3" key="1">
    <citation type="submission" date="2016-01" db="EMBL/GenBank/DDBJ databases">
        <title>Whole genome sequencing of Bhargavaea cecembensis T14.</title>
        <authorList>
            <person name="Hong K.W."/>
        </authorList>
    </citation>
    <scope>NUCLEOTIDE SEQUENCE [LARGE SCALE GENOMIC DNA]</scope>
    <source>
        <strain evidence="3">M19</strain>
    </source>
</reference>
<dbReference type="Proteomes" id="UP000076510">
    <property type="component" value="Unassembled WGS sequence"/>
</dbReference>
<organism evidence="2 3">
    <name type="scientific">Rossellomorea marisflavi</name>
    <dbReference type="NCBI Taxonomy" id="189381"/>
    <lineage>
        <taxon>Bacteria</taxon>
        <taxon>Bacillati</taxon>
        <taxon>Bacillota</taxon>
        <taxon>Bacilli</taxon>
        <taxon>Bacillales</taxon>
        <taxon>Bacillaceae</taxon>
        <taxon>Rossellomorea</taxon>
    </lineage>
</organism>
<dbReference type="GO" id="GO:0016747">
    <property type="term" value="F:acyltransferase activity, transferring groups other than amino-acyl groups"/>
    <property type="evidence" value="ECO:0007669"/>
    <property type="project" value="InterPro"/>
</dbReference>
<dbReference type="InterPro" id="IPR016181">
    <property type="entry name" value="Acyl_CoA_acyltransferase"/>
</dbReference>
<dbReference type="Pfam" id="PF24553">
    <property type="entry name" value="Rv0428c_C"/>
    <property type="match status" value="1"/>
</dbReference>
<dbReference type="PANTHER" id="PTHR43072">
    <property type="entry name" value="N-ACETYLTRANSFERASE"/>
    <property type="match status" value="1"/>
</dbReference>
<accession>A0A0J5W6T6</accession>
<name>A0A0J5W6T6_9BACI</name>
<feature type="domain" description="N-acetyltransferase" evidence="1">
    <location>
        <begin position="113"/>
        <end position="247"/>
    </location>
</feature>
<comment type="caution">
    <text evidence="2">The sequence shown here is derived from an EMBL/GenBank/DDBJ whole genome shotgun (WGS) entry which is preliminary data.</text>
</comment>
<protein>
    <recommendedName>
        <fullName evidence="1">N-acetyltransferase domain-containing protein</fullName>
    </recommendedName>
</protein>
<dbReference type="InterPro" id="IPR056935">
    <property type="entry name" value="Rv0428c-like_C"/>
</dbReference>
<sequence length="247" mass="27019">MRELAIEEVERHAAASWPSVQSESLGDWKLRATYGVTKRANSVLTIGEPSPGWIETTEHFYQKLGLSAIFMISASSPSGIDEELERNGYEKIDECYTMVKEAGILSPPDLHNGDILLVDEADDAWLHSFLSLEGFPNERASAYQAIFSRINGKKAFAVYREAGLTLAVGTAVCEGDLCCISNIVVGEKSRGKGIAKKLVSSLLEWGRALGAGYSYLQVVKSNAPAIGLYEKLGFTPLSSHHYRIKSE</sequence>
<dbReference type="EMBL" id="LQQY01000019">
    <property type="protein sequence ID" value="KZE48030.1"/>
    <property type="molecule type" value="Genomic_DNA"/>
</dbReference>
<dbReference type="AlphaFoldDB" id="A0A0J5W6T6"/>
<dbReference type="PROSITE" id="PS51186">
    <property type="entry name" value="GNAT"/>
    <property type="match status" value="1"/>
</dbReference>